<dbReference type="SMART" id="SM00039">
    <property type="entry name" value="CRF"/>
    <property type="match status" value="1"/>
</dbReference>
<gene>
    <name evidence="6" type="primary">LOC108556404</name>
</gene>
<dbReference type="GeneID" id="108556404"/>
<dbReference type="Proteomes" id="UP000695000">
    <property type="component" value="Unplaced"/>
</dbReference>
<accession>A0ABM1M0A5</accession>
<evidence type="ECO:0000259" key="4">
    <source>
        <dbReference type="SMART" id="SM00039"/>
    </source>
</evidence>
<keyword evidence="2" id="KW-0964">Secreted</keyword>
<evidence type="ECO:0000256" key="3">
    <source>
        <dbReference type="ARBA" id="ARBA00022702"/>
    </source>
</evidence>
<dbReference type="PROSITE" id="PS00511">
    <property type="entry name" value="CRF"/>
    <property type="match status" value="1"/>
</dbReference>
<protein>
    <submittedName>
        <fullName evidence="6">Diuretic hormone 45 isoform X1</fullName>
    </submittedName>
</protein>
<reference evidence="6" key="1">
    <citation type="submission" date="2025-08" db="UniProtKB">
        <authorList>
            <consortium name="RefSeq"/>
        </authorList>
    </citation>
    <scope>IDENTIFICATION</scope>
    <source>
        <tissue evidence="6">Whole Larva</tissue>
    </source>
</reference>
<proteinExistence type="predicted"/>
<dbReference type="InterPro" id="IPR000187">
    <property type="entry name" value="CRF"/>
</dbReference>
<name>A0ABM1M0A5_NICVS</name>
<dbReference type="InterPro" id="IPR018446">
    <property type="entry name" value="Corticotropin-releasing_fac_CS"/>
</dbReference>
<dbReference type="Pfam" id="PF00473">
    <property type="entry name" value="CRF"/>
    <property type="match status" value="1"/>
</dbReference>
<keyword evidence="5" id="KW-1185">Reference proteome</keyword>
<evidence type="ECO:0000313" key="5">
    <source>
        <dbReference type="Proteomes" id="UP000695000"/>
    </source>
</evidence>
<evidence type="ECO:0000313" key="6">
    <source>
        <dbReference type="RefSeq" id="XP_017768005.1"/>
    </source>
</evidence>
<evidence type="ECO:0000256" key="2">
    <source>
        <dbReference type="ARBA" id="ARBA00022525"/>
    </source>
</evidence>
<comment type="subcellular location">
    <subcellularLocation>
        <location evidence="1">Secreted</location>
    </subcellularLocation>
</comment>
<evidence type="ECO:0000256" key="1">
    <source>
        <dbReference type="ARBA" id="ARBA00004613"/>
    </source>
</evidence>
<organism evidence="5 6">
    <name type="scientific">Nicrophorus vespilloides</name>
    <name type="common">Boreal carrion beetle</name>
    <dbReference type="NCBI Taxonomy" id="110193"/>
    <lineage>
        <taxon>Eukaryota</taxon>
        <taxon>Metazoa</taxon>
        <taxon>Ecdysozoa</taxon>
        <taxon>Arthropoda</taxon>
        <taxon>Hexapoda</taxon>
        <taxon>Insecta</taxon>
        <taxon>Pterygota</taxon>
        <taxon>Neoptera</taxon>
        <taxon>Endopterygota</taxon>
        <taxon>Coleoptera</taxon>
        <taxon>Polyphaga</taxon>
        <taxon>Staphyliniformia</taxon>
        <taxon>Silphidae</taxon>
        <taxon>Nicrophorinae</taxon>
        <taxon>Nicrophorus</taxon>
    </lineage>
</organism>
<sequence>MMQYVSCILTAINQINKMNVPVYIVCAALIVAVNSEENPLFGRENEPMDREAMGYILPKLMPRYRAISNKQWMAPYYADSNNNNELDFGQEARNKRAGLIDGPSLSISNSLDVLRNRLLLEISRKKALLGANYNRNMLCRIGKRFENNKRRCEDSEKYVEDRFMV</sequence>
<dbReference type="RefSeq" id="XP_017768005.1">
    <property type="nucleotide sequence ID" value="XM_017912516.1"/>
</dbReference>
<keyword evidence="3" id="KW-0372">Hormone</keyword>
<feature type="domain" description="Corticotropin-releasing factor" evidence="4">
    <location>
        <begin position="101"/>
        <end position="141"/>
    </location>
</feature>